<dbReference type="AlphaFoldDB" id="A0AA88P4F4"/>
<organism evidence="1 2">
    <name type="scientific">Cirrhinus molitorella</name>
    <name type="common">mud carp</name>
    <dbReference type="NCBI Taxonomy" id="172907"/>
    <lineage>
        <taxon>Eukaryota</taxon>
        <taxon>Metazoa</taxon>
        <taxon>Chordata</taxon>
        <taxon>Craniata</taxon>
        <taxon>Vertebrata</taxon>
        <taxon>Euteleostomi</taxon>
        <taxon>Actinopterygii</taxon>
        <taxon>Neopterygii</taxon>
        <taxon>Teleostei</taxon>
        <taxon>Ostariophysi</taxon>
        <taxon>Cypriniformes</taxon>
        <taxon>Cyprinidae</taxon>
        <taxon>Labeoninae</taxon>
        <taxon>Labeonini</taxon>
        <taxon>Cirrhinus</taxon>
    </lineage>
</organism>
<proteinExistence type="predicted"/>
<accession>A0AA88P4F4</accession>
<reference evidence="1" key="1">
    <citation type="submission" date="2023-08" db="EMBL/GenBank/DDBJ databases">
        <title>Chromosome-level Genome Assembly of mud carp (Cirrhinus molitorella).</title>
        <authorList>
            <person name="Liu H."/>
        </authorList>
    </citation>
    <scope>NUCLEOTIDE SEQUENCE</scope>
    <source>
        <strain evidence="1">Prfri</strain>
        <tissue evidence="1">Muscle</tissue>
    </source>
</reference>
<comment type="caution">
    <text evidence="1">The sequence shown here is derived from an EMBL/GenBank/DDBJ whole genome shotgun (WGS) entry which is preliminary data.</text>
</comment>
<protein>
    <submittedName>
        <fullName evidence="1">Uncharacterized protein</fullName>
    </submittedName>
</protein>
<dbReference type="Proteomes" id="UP001187343">
    <property type="component" value="Unassembled WGS sequence"/>
</dbReference>
<gene>
    <name evidence="1" type="ORF">Q8A67_024870</name>
</gene>
<evidence type="ECO:0000313" key="1">
    <source>
        <dbReference type="EMBL" id="KAK2870478.1"/>
    </source>
</evidence>
<dbReference type="EMBL" id="JAUYZG010000024">
    <property type="protein sequence ID" value="KAK2870478.1"/>
    <property type="molecule type" value="Genomic_DNA"/>
</dbReference>
<sequence>MRDTRFSALHVFITLSNIKHDQQLFFTRTEPTINKNDFHHHIDLGTDSIVSRIYWAGDSDSNSIKAHSNWTISHCHLYI</sequence>
<keyword evidence="2" id="KW-1185">Reference proteome</keyword>
<name>A0AA88P4F4_9TELE</name>
<evidence type="ECO:0000313" key="2">
    <source>
        <dbReference type="Proteomes" id="UP001187343"/>
    </source>
</evidence>